<evidence type="ECO:0000256" key="6">
    <source>
        <dbReference type="RuleBase" id="RU000716"/>
    </source>
</evidence>
<dbReference type="InterPro" id="IPR036388">
    <property type="entry name" value="WH-like_DNA-bd_sf"/>
</dbReference>
<keyword evidence="4 6" id="KW-0238">DNA-binding</keyword>
<organism evidence="8 9">
    <name type="scientific">Shewanella intestini</name>
    <dbReference type="NCBI Taxonomy" id="2017544"/>
    <lineage>
        <taxon>Bacteria</taxon>
        <taxon>Pseudomonadati</taxon>
        <taxon>Pseudomonadota</taxon>
        <taxon>Gammaproteobacteria</taxon>
        <taxon>Alteromonadales</taxon>
        <taxon>Shewanellaceae</taxon>
        <taxon>Shewanella</taxon>
    </lineage>
</organism>
<dbReference type="Gene3D" id="1.10.1740.10">
    <property type="match status" value="1"/>
</dbReference>
<dbReference type="InterPro" id="IPR000838">
    <property type="entry name" value="RNA_pol_sigma70_ECF_CS"/>
</dbReference>
<keyword evidence="3 6" id="KW-0731">Sigma factor</keyword>
<dbReference type="Pfam" id="PF04542">
    <property type="entry name" value="Sigma70_r2"/>
    <property type="match status" value="1"/>
</dbReference>
<dbReference type="SUPFAM" id="SSF88659">
    <property type="entry name" value="Sigma3 and sigma4 domains of RNA polymerase sigma factors"/>
    <property type="match status" value="1"/>
</dbReference>
<dbReference type="NCBIfam" id="TIGR02959">
    <property type="entry name" value="SigZ"/>
    <property type="match status" value="1"/>
</dbReference>
<dbReference type="InterPro" id="IPR014284">
    <property type="entry name" value="RNA_pol_sigma-70_dom"/>
</dbReference>
<sequence>MSIETIWAEYRSSLRAFLSKNVSNHADVDDLLQEVLIKSYHNLETIKDTKKLKSWLFQIANHTMIDFYRKRAKNQTSELQQEHDCALEETDDIFEQMTDCITPFIKGLSKDEAALLTAVELEGIAQKTYAEQQDIKYSTLKSRVQKSRQSLYALFNQCCDFQLDAKGNLVSYTRKNGHNGGGNC</sequence>
<dbReference type="InterPro" id="IPR014304">
    <property type="entry name" value="RNA_pol_sigma-Z"/>
</dbReference>
<dbReference type="PROSITE" id="PS01063">
    <property type="entry name" value="SIGMA70_ECF"/>
    <property type="match status" value="1"/>
</dbReference>
<comment type="caution">
    <text evidence="8">The sequence shown here is derived from an EMBL/GenBank/DDBJ whole genome shotgun (WGS) entry which is preliminary data.</text>
</comment>
<dbReference type="InterPro" id="IPR039425">
    <property type="entry name" value="RNA_pol_sigma-70-like"/>
</dbReference>
<dbReference type="InterPro" id="IPR013325">
    <property type="entry name" value="RNA_pol_sigma_r2"/>
</dbReference>
<dbReference type="Proteomes" id="UP000811844">
    <property type="component" value="Unassembled WGS sequence"/>
</dbReference>
<evidence type="ECO:0000256" key="5">
    <source>
        <dbReference type="ARBA" id="ARBA00023163"/>
    </source>
</evidence>
<dbReference type="NCBIfam" id="TIGR02937">
    <property type="entry name" value="sigma70-ECF"/>
    <property type="match status" value="1"/>
</dbReference>
<dbReference type="PANTHER" id="PTHR43133:SF62">
    <property type="entry name" value="RNA POLYMERASE SIGMA FACTOR SIGZ"/>
    <property type="match status" value="1"/>
</dbReference>
<reference evidence="8 9" key="1">
    <citation type="submission" date="2020-02" db="EMBL/GenBank/DDBJ databases">
        <title>Shewanella WXL01 sp. nov., a marine bacterium isolated from green algae in Luhuitou Fringing Reef (Northern South China Sea).</title>
        <authorList>
            <person name="Wang X."/>
        </authorList>
    </citation>
    <scope>NUCLEOTIDE SEQUENCE [LARGE SCALE GENOMIC DNA]</scope>
    <source>
        <strain evidence="8 9">MCCC 1A01895</strain>
    </source>
</reference>
<comment type="similarity">
    <text evidence="1 6">Belongs to the sigma-70 factor family. ECF subfamily.</text>
</comment>
<evidence type="ECO:0000256" key="1">
    <source>
        <dbReference type="ARBA" id="ARBA00010641"/>
    </source>
</evidence>
<keyword evidence="9" id="KW-1185">Reference proteome</keyword>
<keyword evidence="5 6" id="KW-0804">Transcription</keyword>
<feature type="domain" description="RNA polymerase sigma-70 region 2" evidence="7">
    <location>
        <begin position="8"/>
        <end position="72"/>
    </location>
</feature>
<evidence type="ECO:0000256" key="2">
    <source>
        <dbReference type="ARBA" id="ARBA00023015"/>
    </source>
</evidence>
<name>A0ABS5I470_9GAMM</name>
<dbReference type="Gene3D" id="1.10.10.10">
    <property type="entry name" value="Winged helix-like DNA-binding domain superfamily/Winged helix DNA-binding domain"/>
    <property type="match status" value="1"/>
</dbReference>
<accession>A0ABS5I470</accession>
<evidence type="ECO:0000313" key="9">
    <source>
        <dbReference type="Proteomes" id="UP000811844"/>
    </source>
</evidence>
<protein>
    <recommendedName>
        <fullName evidence="6">RNA polymerase sigma factor</fullName>
    </recommendedName>
</protein>
<evidence type="ECO:0000313" key="8">
    <source>
        <dbReference type="EMBL" id="MBR9728814.1"/>
    </source>
</evidence>
<evidence type="ECO:0000259" key="7">
    <source>
        <dbReference type="Pfam" id="PF04542"/>
    </source>
</evidence>
<dbReference type="PANTHER" id="PTHR43133">
    <property type="entry name" value="RNA POLYMERASE ECF-TYPE SIGMA FACTO"/>
    <property type="match status" value="1"/>
</dbReference>
<evidence type="ECO:0000256" key="4">
    <source>
        <dbReference type="ARBA" id="ARBA00023125"/>
    </source>
</evidence>
<dbReference type="EMBL" id="JAAIKR010000012">
    <property type="protein sequence ID" value="MBR9728814.1"/>
    <property type="molecule type" value="Genomic_DNA"/>
</dbReference>
<dbReference type="InterPro" id="IPR013324">
    <property type="entry name" value="RNA_pol_sigma_r3/r4-like"/>
</dbReference>
<keyword evidence="2 6" id="KW-0805">Transcription regulation</keyword>
<dbReference type="SUPFAM" id="SSF88946">
    <property type="entry name" value="Sigma2 domain of RNA polymerase sigma factors"/>
    <property type="match status" value="1"/>
</dbReference>
<gene>
    <name evidence="8" type="primary">sigZ</name>
    <name evidence="8" type="ORF">G3R48_12590</name>
</gene>
<dbReference type="InterPro" id="IPR007627">
    <property type="entry name" value="RNA_pol_sigma70_r2"/>
</dbReference>
<proteinExistence type="inferred from homology"/>
<evidence type="ECO:0000256" key="3">
    <source>
        <dbReference type="ARBA" id="ARBA00023082"/>
    </source>
</evidence>